<protein>
    <recommendedName>
        <fullName evidence="3">Ubiquitin-like protease family profile domain-containing protein</fullName>
    </recommendedName>
</protein>
<reference evidence="1 2" key="1">
    <citation type="journal article" date="2017" name="Genome Biol.">
        <title>New reference genome sequences of hot pepper reveal the massive evolution of plant disease-resistance genes by retroduplication.</title>
        <authorList>
            <person name="Kim S."/>
            <person name="Park J."/>
            <person name="Yeom S.I."/>
            <person name="Kim Y.M."/>
            <person name="Seo E."/>
            <person name="Kim K.T."/>
            <person name="Kim M.S."/>
            <person name="Lee J.M."/>
            <person name="Cheong K."/>
            <person name="Shin H.S."/>
            <person name="Kim S.B."/>
            <person name="Han K."/>
            <person name="Lee J."/>
            <person name="Park M."/>
            <person name="Lee H.A."/>
            <person name="Lee H.Y."/>
            <person name="Lee Y."/>
            <person name="Oh S."/>
            <person name="Lee J.H."/>
            <person name="Choi E."/>
            <person name="Choi E."/>
            <person name="Lee S.E."/>
            <person name="Jeon J."/>
            <person name="Kim H."/>
            <person name="Choi G."/>
            <person name="Song H."/>
            <person name="Lee J."/>
            <person name="Lee S.C."/>
            <person name="Kwon J.K."/>
            <person name="Lee H.Y."/>
            <person name="Koo N."/>
            <person name="Hong Y."/>
            <person name="Kim R.W."/>
            <person name="Kang W.H."/>
            <person name="Huh J.H."/>
            <person name="Kang B.C."/>
            <person name="Yang T.J."/>
            <person name="Lee Y.H."/>
            <person name="Bennetzen J.L."/>
            <person name="Choi D."/>
        </authorList>
    </citation>
    <scope>NUCLEOTIDE SEQUENCE [LARGE SCALE GENOMIC DNA]</scope>
    <source>
        <strain evidence="2">cv. PBC81</strain>
    </source>
</reference>
<accession>A0A2G2XPH6</accession>
<feature type="non-terminal residue" evidence="1">
    <location>
        <position position="299"/>
    </location>
</feature>
<dbReference type="AlphaFoldDB" id="A0A2G2XPH6"/>
<evidence type="ECO:0000313" key="2">
    <source>
        <dbReference type="Proteomes" id="UP000224567"/>
    </source>
</evidence>
<proteinExistence type="predicted"/>
<sequence length="299" mass="33641">MSNVEDGKSDEAVKPDKIDGVKAEISDLSKFITGNFKTVMEAIKSIKIVEKGPNVKAAADIPTVPQSSPQDINVAHFSVPNQPDTSTGHNVEDVEDIPVISQPSSQYIGTDHSSTPKQSDTCSVELQQEMCDAYISLSYFVVESDDDIQFNEVPKKKEILEENSRQMHTSDEQVIKDDGVSTLRSKTESQYEIPDELLPNLNLVKSTSTSASCDSPILNKEHPFTPFISYPYDPSIENKYLKWIKDGLLTIHERKKDNEDHFRKHKSDIPILLEFDVDVVSDKNWFYILSFPGQLLNDM</sequence>
<keyword evidence="2" id="KW-1185">Reference proteome</keyword>
<organism evidence="1 2">
    <name type="scientific">Capsicum baccatum</name>
    <name type="common">Peruvian pepper</name>
    <dbReference type="NCBI Taxonomy" id="33114"/>
    <lineage>
        <taxon>Eukaryota</taxon>
        <taxon>Viridiplantae</taxon>
        <taxon>Streptophyta</taxon>
        <taxon>Embryophyta</taxon>
        <taxon>Tracheophyta</taxon>
        <taxon>Spermatophyta</taxon>
        <taxon>Magnoliopsida</taxon>
        <taxon>eudicotyledons</taxon>
        <taxon>Gunneridae</taxon>
        <taxon>Pentapetalae</taxon>
        <taxon>asterids</taxon>
        <taxon>lamiids</taxon>
        <taxon>Solanales</taxon>
        <taxon>Solanaceae</taxon>
        <taxon>Solanoideae</taxon>
        <taxon>Capsiceae</taxon>
        <taxon>Capsicum</taxon>
    </lineage>
</organism>
<evidence type="ECO:0000313" key="1">
    <source>
        <dbReference type="EMBL" id="PHT59395.1"/>
    </source>
</evidence>
<evidence type="ECO:0008006" key="3">
    <source>
        <dbReference type="Google" id="ProtNLM"/>
    </source>
</evidence>
<name>A0A2G2XPH6_CAPBA</name>
<dbReference type="Proteomes" id="UP000224567">
    <property type="component" value="Unassembled WGS sequence"/>
</dbReference>
<gene>
    <name evidence="1" type="ORF">CQW23_01758</name>
</gene>
<comment type="caution">
    <text evidence="1">The sequence shown here is derived from an EMBL/GenBank/DDBJ whole genome shotgun (WGS) entry which is preliminary data.</text>
</comment>
<dbReference type="EMBL" id="MLFT02000001">
    <property type="protein sequence ID" value="PHT59395.1"/>
    <property type="molecule type" value="Genomic_DNA"/>
</dbReference>
<dbReference type="OrthoDB" id="10460500at2759"/>
<reference evidence="2" key="2">
    <citation type="journal article" date="2017" name="J. Anim. Genet.">
        <title>Multiple reference genome sequences of hot pepper reveal the massive evolution of plant disease resistance genes by retroduplication.</title>
        <authorList>
            <person name="Kim S."/>
            <person name="Park J."/>
            <person name="Yeom S.-I."/>
            <person name="Kim Y.-M."/>
            <person name="Seo E."/>
            <person name="Kim K.-T."/>
            <person name="Kim M.-S."/>
            <person name="Lee J.M."/>
            <person name="Cheong K."/>
            <person name="Shin H.-S."/>
            <person name="Kim S.-B."/>
            <person name="Han K."/>
            <person name="Lee J."/>
            <person name="Park M."/>
            <person name="Lee H.-A."/>
            <person name="Lee H.-Y."/>
            <person name="Lee Y."/>
            <person name="Oh S."/>
            <person name="Lee J.H."/>
            <person name="Choi E."/>
            <person name="Choi E."/>
            <person name="Lee S.E."/>
            <person name="Jeon J."/>
            <person name="Kim H."/>
            <person name="Choi G."/>
            <person name="Song H."/>
            <person name="Lee J."/>
            <person name="Lee S.-C."/>
            <person name="Kwon J.-K."/>
            <person name="Lee H.-Y."/>
            <person name="Koo N."/>
            <person name="Hong Y."/>
            <person name="Kim R.W."/>
            <person name="Kang W.-H."/>
            <person name="Huh J.H."/>
            <person name="Kang B.-C."/>
            <person name="Yang T.-J."/>
            <person name="Lee Y.-H."/>
            <person name="Bennetzen J.L."/>
            <person name="Choi D."/>
        </authorList>
    </citation>
    <scope>NUCLEOTIDE SEQUENCE [LARGE SCALE GENOMIC DNA]</scope>
    <source>
        <strain evidence="2">cv. PBC81</strain>
    </source>
</reference>